<dbReference type="InterPro" id="IPR008003">
    <property type="entry name" value="DUF739"/>
</dbReference>
<evidence type="ECO:0000313" key="2">
    <source>
        <dbReference type="Proteomes" id="UP000095727"/>
    </source>
</evidence>
<gene>
    <name evidence="1" type="ORF">ERS852574_02454</name>
</gene>
<name>A0A173TY97_9FIRM</name>
<dbReference type="Pfam" id="PF05339">
    <property type="entry name" value="DUF739"/>
    <property type="match status" value="1"/>
</dbReference>
<dbReference type="EMBL" id="CYXR01000019">
    <property type="protein sequence ID" value="CUN06198.1"/>
    <property type="molecule type" value="Genomic_DNA"/>
</dbReference>
<evidence type="ECO:0000313" key="1">
    <source>
        <dbReference type="EMBL" id="CUN06198.1"/>
    </source>
</evidence>
<protein>
    <recommendedName>
        <fullName evidence="3">DUF739 family protein</fullName>
    </recommendedName>
</protein>
<evidence type="ECO:0008006" key="3">
    <source>
        <dbReference type="Google" id="ProtNLM"/>
    </source>
</evidence>
<dbReference type="AlphaFoldDB" id="A0A173TY97"/>
<proteinExistence type="predicted"/>
<dbReference type="Proteomes" id="UP000095727">
    <property type="component" value="Unassembled WGS sequence"/>
</dbReference>
<sequence length="80" mass="9300">MACNYDYRKLRGRIKEKFGTQSEFSKKLGLSEVSVSNKLNNIVDWGQEEMENAISILEIPNTDIHAYFFTHEVKKNSTKQ</sequence>
<organism evidence="1 2">
    <name type="scientific">Coprococcus comes</name>
    <dbReference type="NCBI Taxonomy" id="410072"/>
    <lineage>
        <taxon>Bacteria</taxon>
        <taxon>Bacillati</taxon>
        <taxon>Bacillota</taxon>
        <taxon>Clostridia</taxon>
        <taxon>Lachnospirales</taxon>
        <taxon>Lachnospiraceae</taxon>
        <taxon>Coprococcus</taxon>
    </lineage>
</organism>
<accession>A0A173TY97</accession>
<reference evidence="1 2" key="1">
    <citation type="submission" date="2015-09" db="EMBL/GenBank/DDBJ databases">
        <authorList>
            <consortium name="Pathogen Informatics"/>
        </authorList>
    </citation>
    <scope>NUCLEOTIDE SEQUENCE [LARGE SCALE GENOMIC DNA]</scope>
    <source>
        <strain evidence="1 2">2789STDY5834962</strain>
    </source>
</reference>
<dbReference type="RefSeq" id="WP_055157724.1">
    <property type="nucleotide sequence ID" value="NZ_CYXR01000019.1"/>
</dbReference>